<name>A0A8J3SUI0_9ACTN</name>
<keyword evidence="2" id="KW-1185">Reference proteome</keyword>
<dbReference type="RefSeq" id="WP_204067925.1">
    <property type="nucleotide sequence ID" value="NZ_BOOJ01000057.1"/>
</dbReference>
<sequence length="152" mass="16958">MNDHAFVPDDFAVPSHLATSQFRLEPLGPEHNAADHAAWTGSIEHIRATPGFLGRGWPPADGMTPEANLADLQRHANNFAQRRGFTYTVLETTSGEVIGCVYIYPSRSDDHDADVASWVRADRAELDSPLHEAVTAWLSAHWPFERLNHHPR</sequence>
<dbReference type="AlphaFoldDB" id="A0A8J3SUI0"/>
<dbReference type="Gene3D" id="3.40.630.30">
    <property type="match status" value="1"/>
</dbReference>
<protein>
    <recommendedName>
        <fullName evidence="3">N-acetyltransferase</fullName>
    </recommendedName>
</protein>
<organism evidence="1 2">
    <name type="scientific">Planobispora siamensis</name>
    <dbReference type="NCBI Taxonomy" id="936338"/>
    <lineage>
        <taxon>Bacteria</taxon>
        <taxon>Bacillati</taxon>
        <taxon>Actinomycetota</taxon>
        <taxon>Actinomycetes</taxon>
        <taxon>Streptosporangiales</taxon>
        <taxon>Streptosporangiaceae</taxon>
        <taxon>Planobispora</taxon>
    </lineage>
</organism>
<proteinExistence type="predicted"/>
<comment type="caution">
    <text evidence="1">The sequence shown here is derived from an EMBL/GenBank/DDBJ whole genome shotgun (WGS) entry which is preliminary data.</text>
</comment>
<dbReference type="InterPro" id="IPR016181">
    <property type="entry name" value="Acyl_CoA_acyltransferase"/>
</dbReference>
<accession>A0A8J3SUI0</accession>
<evidence type="ECO:0000313" key="2">
    <source>
        <dbReference type="Proteomes" id="UP000619788"/>
    </source>
</evidence>
<gene>
    <name evidence="1" type="ORF">Psi01_64780</name>
</gene>
<dbReference type="Proteomes" id="UP000619788">
    <property type="component" value="Unassembled WGS sequence"/>
</dbReference>
<reference evidence="1 2" key="1">
    <citation type="submission" date="2021-01" db="EMBL/GenBank/DDBJ databases">
        <title>Whole genome shotgun sequence of Planobispora siamensis NBRC 107568.</title>
        <authorList>
            <person name="Komaki H."/>
            <person name="Tamura T."/>
        </authorList>
    </citation>
    <scope>NUCLEOTIDE SEQUENCE [LARGE SCALE GENOMIC DNA]</scope>
    <source>
        <strain evidence="1 2">NBRC 107568</strain>
    </source>
</reference>
<dbReference type="SUPFAM" id="SSF55729">
    <property type="entry name" value="Acyl-CoA N-acyltransferases (Nat)"/>
    <property type="match status" value="1"/>
</dbReference>
<evidence type="ECO:0008006" key="3">
    <source>
        <dbReference type="Google" id="ProtNLM"/>
    </source>
</evidence>
<dbReference type="EMBL" id="BOOJ01000057">
    <property type="protein sequence ID" value="GIH95848.1"/>
    <property type="molecule type" value="Genomic_DNA"/>
</dbReference>
<evidence type="ECO:0000313" key="1">
    <source>
        <dbReference type="EMBL" id="GIH95848.1"/>
    </source>
</evidence>